<dbReference type="Proteomes" id="UP000095192">
    <property type="component" value="Unassembled WGS sequence"/>
</dbReference>
<dbReference type="VEuPathDB" id="ToxoDB:cyc_03570"/>
<accession>A0A1D3CZH0</accession>
<dbReference type="AlphaFoldDB" id="A0A1D3CZH0"/>
<evidence type="ECO:0000313" key="2">
    <source>
        <dbReference type="Proteomes" id="UP000095192"/>
    </source>
</evidence>
<comment type="caution">
    <text evidence="1">The sequence shown here is derived from an EMBL/GenBank/DDBJ whole genome shotgun (WGS) entry which is preliminary data.</text>
</comment>
<proteinExistence type="predicted"/>
<evidence type="ECO:0000313" key="1">
    <source>
        <dbReference type="EMBL" id="OEH76596.1"/>
    </source>
</evidence>
<protein>
    <submittedName>
        <fullName evidence="1">Uncharacterized protein</fullName>
    </submittedName>
</protein>
<reference evidence="1 2" key="1">
    <citation type="journal article" date="2016" name="BMC Genomics">
        <title>Comparative genomics reveals Cyclospora cayetanensis possesses coccidia-like metabolism and invasion components but unique surface antigens.</title>
        <authorList>
            <person name="Liu S."/>
            <person name="Wang L."/>
            <person name="Zheng H."/>
            <person name="Xu Z."/>
            <person name="Roellig D.M."/>
            <person name="Li N."/>
            <person name="Frace M.A."/>
            <person name="Tang K."/>
            <person name="Arrowood M.J."/>
            <person name="Moss D.M."/>
            <person name="Zhang L."/>
            <person name="Feng Y."/>
            <person name="Xiao L."/>
        </authorList>
    </citation>
    <scope>NUCLEOTIDE SEQUENCE [LARGE SCALE GENOMIC DNA]</scope>
    <source>
        <strain evidence="1 2">CHN_HEN01</strain>
    </source>
</reference>
<gene>
    <name evidence="1" type="ORF">cyc_03570</name>
</gene>
<name>A0A1D3CZH0_9EIME</name>
<sequence length="86" mass="8597">MVIGVGGVGGATPAPVVPPAALPYGGSRAPLGFGVGALGGGGALYYSRSSVSASRDRSGYRRGGVRRDRFGSRLKGIGGCHPWRAP</sequence>
<keyword evidence="2" id="KW-1185">Reference proteome</keyword>
<dbReference type="InParanoid" id="A0A1D3CZH0"/>
<organism evidence="1 2">
    <name type="scientific">Cyclospora cayetanensis</name>
    <dbReference type="NCBI Taxonomy" id="88456"/>
    <lineage>
        <taxon>Eukaryota</taxon>
        <taxon>Sar</taxon>
        <taxon>Alveolata</taxon>
        <taxon>Apicomplexa</taxon>
        <taxon>Conoidasida</taxon>
        <taxon>Coccidia</taxon>
        <taxon>Eucoccidiorida</taxon>
        <taxon>Eimeriorina</taxon>
        <taxon>Eimeriidae</taxon>
        <taxon>Cyclospora</taxon>
    </lineage>
</organism>
<dbReference type="EMBL" id="JROU02001399">
    <property type="protein sequence ID" value="OEH76596.1"/>
    <property type="molecule type" value="Genomic_DNA"/>
</dbReference>